<keyword evidence="3" id="KW-1185">Reference proteome</keyword>
<feature type="compositionally biased region" description="Low complexity" evidence="1">
    <location>
        <begin position="703"/>
        <end position="712"/>
    </location>
</feature>
<dbReference type="Proteomes" id="UP000734854">
    <property type="component" value="Unassembled WGS sequence"/>
</dbReference>
<sequence>MDQTYPLGSARRLATTKISRPRPLLRRPLPRYSSSPISGRLLDSRHLLEFVGIRGRLGGIEAVMAAGEEQGGCGSRWTASTNWILAGGSLQNAISFETSEEDAPSPEISDPLLLARPPAVAEEDFLPCEVTILFSGQYEIRRIYVRSTARVYEIYYAADERSNSMEYLCTVRCDVAAKEMTPPISSMVSVESESVSHTILEKQDKMSVAYSNSSSEDGWVEVVTDSALHDVKTNSISRQVDENSDAGFQTYYEATADISDFNPCMAVTLRFLSLQTKTRVHISEIYVYADPVETSSPGTPVTTEEKIGGTSLLTMFIPTLLQLSKSATSRQNHFSDAFGVHRNQDGRQDVAEVASSGITLPLETNSSKADLLLGVHESSQFKPEFFSSASNMEVTDKESDSSFGNKKMDLVHEKSDLKPENRDLRFDPEITEDIASSSKILPETKKTHENMHFSDSKIQINPDQISISAKERVIVGNRIEMVLDELVSRVTRIEEVCSRFEEHLVKPLSSIEGRLQKLETMLEKFTQGKQCHRPGGSSRIFLPECFSDGSDLENEDTNESSCTSRDGIILHHSSLAADVLQNPSPIVDVREIATKSKVSPGFEIKAPEFAIEDDECLQCDSSLATDVNFGEAKKLSPIDNDDDECGKDDVVNELGRDDASLPCNVSSGEGKKFLSIDHALASSLEAFMCSELKPTAREHHNLSASDKNSSSSPARDFSIAAGNSGRSLNELEDEIAAPDPLSFPAASKMFVNDSGKDSGHSTFSILEVSDAFHDLFIPCDTLMSSSPFLDDGLELMAPDWGNFVASKECQGSLLNAQDDVRANHDGPSSSQFDANSVQAVNGTTHLAANSTASEVSIIFNTKDSNQAQETPELPSSFDPVMEMNFITEKDWTSGIPLEILLGVALDSKAEDSLVADTTEEGIVADQLLDGIDNLSFPADSSYSYNDGIAESNPDVDLDDFGKKNFSSLI</sequence>
<name>A0A8J5GF50_ZINOF</name>
<comment type="caution">
    <text evidence="2">The sequence shown here is derived from an EMBL/GenBank/DDBJ whole genome shotgun (WGS) entry which is preliminary data.</text>
</comment>
<protein>
    <submittedName>
        <fullName evidence="2">Uncharacterized protein</fullName>
    </submittedName>
</protein>
<dbReference type="EMBL" id="JACMSC010000011">
    <property type="protein sequence ID" value="KAG6499067.1"/>
    <property type="molecule type" value="Genomic_DNA"/>
</dbReference>
<feature type="region of interest" description="Disordered" evidence="1">
    <location>
        <begin position="699"/>
        <end position="719"/>
    </location>
</feature>
<gene>
    <name evidence="2" type="ORF">ZIOFF_038823</name>
</gene>
<accession>A0A8J5GF50</accession>
<evidence type="ECO:0000256" key="1">
    <source>
        <dbReference type="SAM" id="MobiDB-lite"/>
    </source>
</evidence>
<organism evidence="2 3">
    <name type="scientific">Zingiber officinale</name>
    <name type="common">Ginger</name>
    <name type="synonym">Amomum zingiber</name>
    <dbReference type="NCBI Taxonomy" id="94328"/>
    <lineage>
        <taxon>Eukaryota</taxon>
        <taxon>Viridiplantae</taxon>
        <taxon>Streptophyta</taxon>
        <taxon>Embryophyta</taxon>
        <taxon>Tracheophyta</taxon>
        <taxon>Spermatophyta</taxon>
        <taxon>Magnoliopsida</taxon>
        <taxon>Liliopsida</taxon>
        <taxon>Zingiberales</taxon>
        <taxon>Zingiberaceae</taxon>
        <taxon>Zingiber</taxon>
    </lineage>
</organism>
<evidence type="ECO:0000313" key="2">
    <source>
        <dbReference type="EMBL" id="KAG6499067.1"/>
    </source>
</evidence>
<dbReference type="AlphaFoldDB" id="A0A8J5GF50"/>
<proteinExistence type="predicted"/>
<dbReference type="PANTHER" id="PTHR37261:SF1">
    <property type="entry name" value="40S RIBOSOMAL PROTEIN S27"/>
    <property type="match status" value="1"/>
</dbReference>
<reference evidence="2 3" key="1">
    <citation type="submission" date="2020-08" db="EMBL/GenBank/DDBJ databases">
        <title>Plant Genome Project.</title>
        <authorList>
            <person name="Zhang R.-G."/>
        </authorList>
    </citation>
    <scope>NUCLEOTIDE SEQUENCE [LARGE SCALE GENOMIC DNA]</scope>
    <source>
        <tissue evidence="2">Rhizome</tissue>
    </source>
</reference>
<evidence type="ECO:0000313" key="3">
    <source>
        <dbReference type="Proteomes" id="UP000734854"/>
    </source>
</evidence>
<dbReference type="PANTHER" id="PTHR37261">
    <property type="entry name" value="40S RIBOSOMAL PROTEIN S27"/>
    <property type="match status" value="1"/>
</dbReference>